<accession>A0ACB7T176</accession>
<proteinExistence type="predicted"/>
<reference evidence="1" key="1">
    <citation type="submission" date="2020-05" db="EMBL/GenBank/DDBJ databases">
        <title>Large-scale comparative analyses of tick genomes elucidate their genetic diversity and vector capacities.</title>
        <authorList>
            <person name="Jia N."/>
            <person name="Wang J."/>
            <person name="Shi W."/>
            <person name="Du L."/>
            <person name="Sun Y."/>
            <person name="Zhan W."/>
            <person name="Jiang J."/>
            <person name="Wang Q."/>
            <person name="Zhang B."/>
            <person name="Ji P."/>
            <person name="Sakyi L.B."/>
            <person name="Cui X."/>
            <person name="Yuan T."/>
            <person name="Jiang B."/>
            <person name="Yang W."/>
            <person name="Lam T.T.-Y."/>
            <person name="Chang Q."/>
            <person name="Ding S."/>
            <person name="Wang X."/>
            <person name="Zhu J."/>
            <person name="Ruan X."/>
            <person name="Zhao L."/>
            <person name="Wei J."/>
            <person name="Que T."/>
            <person name="Du C."/>
            <person name="Cheng J."/>
            <person name="Dai P."/>
            <person name="Han X."/>
            <person name="Huang E."/>
            <person name="Gao Y."/>
            <person name="Liu J."/>
            <person name="Shao H."/>
            <person name="Ye R."/>
            <person name="Li L."/>
            <person name="Wei W."/>
            <person name="Wang X."/>
            <person name="Wang C."/>
            <person name="Yang T."/>
            <person name="Huo Q."/>
            <person name="Li W."/>
            <person name="Guo W."/>
            <person name="Chen H."/>
            <person name="Zhou L."/>
            <person name="Ni X."/>
            <person name="Tian J."/>
            <person name="Zhou Y."/>
            <person name="Sheng Y."/>
            <person name="Liu T."/>
            <person name="Pan Y."/>
            <person name="Xia L."/>
            <person name="Li J."/>
            <person name="Zhao F."/>
            <person name="Cao W."/>
        </authorList>
    </citation>
    <scope>NUCLEOTIDE SEQUENCE</scope>
    <source>
        <strain evidence="1">Hyas-2018</strain>
    </source>
</reference>
<comment type="caution">
    <text evidence="1">The sequence shown here is derived from an EMBL/GenBank/DDBJ whole genome shotgun (WGS) entry which is preliminary data.</text>
</comment>
<dbReference type="Proteomes" id="UP000821845">
    <property type="component" value="Chromosome 11"/>
</dbReference>
<organism evidence="1 2">
    <name type="scientific">Hyalomma asiaticum</name>
    <name type="common">Tick</name>
    <dbReference type="NCBI Taxonomy" id="266040"/>
    <lineage>
        <taxon>Eukaryota</taxon>
        <taxon>Metazoa</taxon>
        <taxon>Ecdysozoa</taxon>
        <taxon>Arthropoda</taxon>
        <taxon>Chelicerata</taxon>
        <taxon>Arachnida</taxon>
        <taxon>Acari</taxon>
        <taxon>Parasitiformes</taxon>
        <taxon>Ixodida</taxon>
        <taxon>Ixodoidea</taxon>
        <taxon>Ixodidae</taxon>
        <taxon>Hyalomminae</taxon>
        <taxon>Hyalomma</taxon>
    </lineage>
</organism>
<evidence type="ECO:0000313" key="1">
    <source>
        <dbReference type="EMBL" id="KAH6940670.1"/>
    </source>
</evidence>
<name>A0ACB7T176_HYAAI</name>
<protein>
    <submittedName>
        <fullName evidence="1">Uncharacterized protein</fullName>
    </submittedName>
</protein>
<dbReference type="EMBL" id="CM023491">
    <property type="protein sequence ID" value="KAH6940670.1"/>
    <property type="molecule type" value="Genomic_DNA"/>
</dbReference>
<evidence type="ECO:0000313" key="2">
    <source>
        <dbReference type="Proteomes" id="UP000821845"/>
    </source>
</evidence>
<keyword evidence="2" id="KW-1185">Reference proteome</keyword>
<sequence length="735" mass="81362">MRTAVSNQRQSLAQSGVRSVESVEGCRGRGPARATLTPSEHPDNRPDLAGHRSFVATPEMCAAVAAMPVDPAGNAGAGRDDDMVTIWSEGAILFKDDGERRDFAPGAAARAMAALREQQENREFCDVAFRTSDGSEIWAHRFVMASKYSGCYALFALAKEGMTVEQRWLPPMRLVVEDLGSDMVQLLVDFAYRAQMHERVGLHNVGEVLKLADQLKLSWLRNHCVDVLRENLTPECCIQVYRLSSSCGCKQLASEAFRYLVRNFDQVWRHSADFETLTPEEFHAIIEDDRLHAPNEFEVVFNAIVKWISVDVTTRKVHLAKLLSLVRLGRCSVRDFDKLVSHPEVQRDADSVKVLSVIHQNEPATASAVSRAFFAQSLTLSSLEVREVAGVDLSHRTWLKPRLPKSILFLFGGWTVGATNVMHTYNCRAARWRAMGNQYTPPRSYHGMAVINQCIYVVGGFNGRECYHSVVCFDVRVSRWSAKANMNFARCYVSVAVLEASAGAIYAMGGFDARMRLRSVERYDIKRNNWTQLADMNDHRSDASAAASRGLIYIAGGFTGISIIDTVESYDPSTNVWTRLLSMPWRRSGHKLLAHEDAIFVIGGFNGVGRVSSVAVAEMRTGTYTLLPSMPTPKSNFAATVLDGHIYVIGGFSAGTTVQTVERYDIEARKWYPVSEIDVACSAAAACVVEDVANVGSEAREECTPPDCTKDTQSKNCSHPCVAYSCTNGELETEK</sequence>
<gene>
    <name evidence="1" type="ORF">HPB50_004643</name>
</gene>